<sequence>MATDFLRDGLFLVAWFGLMTCVWLGWAQEAPPKRAVGWLGLGSVLGTAAAAAGGYAVWAHWDGASALEGRFAWFGVLVGAEVVAAAVACLVLWRQGRARWFSFAVALVVAAHFVPLAVLLQDWALAILGVLQFALVVAAARFARRWSLTPSFPIGVAMGSTLLLASGLAALWWLPAGLA</sequence>
<feature type="transmembrane region" description="Helical" evidence="1">
    <location>
        <begin position="38"/>
        <end position="59"/>
    </location>
</feature>
<feature type="transmembrane region" description="Helical" evidence="1">
    <location>
        <begin position="71"/>
        <end position="93"/>
    </location>
</feature>
<evidence type="ECO:0000256" key="1">
    <source>
        <dbReference type="SAM" id="Phobius"/>
    </source>
</evidence>
<dbReference type="AlphaFoldDB" id="A0A1V9A1B9"/>
<evidence type="ECO:0000313" key="3">
    <source>
        <dbReference type="Proteomes" id="UP000192591"/>
    </source>
</evidence>
<reference evidence="2 3" key="1">
    <citation type="submission" date="2017-02" db="EMBL/GenBank/DDBJ databases">
        <title>Draft genome of Saccharomonospora sp. 154.</title>
        <authorList>
            <person name="Alonso-Carmona G.S."/>
            <person name="De La Haba R."/>
            <person name="Vera-Gargallo B."/>
            <person name="Sandoval-Trujillo A.H."/>
            <person name="Ramirez-Duran N."/>
            <person name="Ventosa A."/>
        </authorList>
    </citation>
    <scope>NUCLEOTIDE SEQUENCE [LARGE SCALE GENOMIC DNA]</scope>
    <source>
        <strain evidence="2 3">LRS4.154</strain>
    </source>
</reference>
<proteinExistence type="predicted"/>
<keyword evidence="1" id="KW-1133">Transmembrane helix</keyword>
<feature type="transmembrane region" description="Helical" evidence="1">
    <location>
        <begin position="6"/>
        <end position="26"/>
    </location>
</feature>
<dbReference type="STRING" id="1962155.B1813_14480"/>
<dbReference type="Proteomes" id="UP000192591">
    <property type="component" value="Unassembled WGS sequence"/>
</dbReference>
<feature type="transmembrane region" description="Helical" evidence="1">
    <location>
        <begin position="123"/>
        <end position="142"/>
    </location>
</feature>
<evidence type="ECO:0000313" key="2">
    <source>
        <dbReference type="EMBL" id="OQO90744.1"/>
    </source>
</evidence>
<feature type="transmembrane region" description="Helical" evidence="1">
    <location>
        <begin position="100"/>
        <end position="117"/>
    </location>
</feature>
<gene>
    <name evidence="2" type="ORF">B1813_14480</name>
</gene>
<dbReference type="EMBL" id="MWIH01000006">
    <property type="protein sequence ID" value="OQO90744.1"/>
    <property type="molecule type" value="Genomic_DNA"/>
</dbReference>
<keyword evidence="3" id="KW-1185">Reference proteome</keyword>
<feature type="transmembrane region" description="Helical" evidence="1">
    <location>
        <begin position="154"/>
        <end position="174"/>
    </location>
</feature>
<organism evidence="2 3">
    <name type="scientific">Saccharomonospora piscinae</name>
    <dbReference type="NCBI Taxonomy" id="687388"/>
    <lineage>
        <taxon>Bacteria</taxon>
        <taxon>Bacillati</taxon>
        <taxon>Actinomycetota</taxon>
        <taxon>Actinomycetes</taxon>
        <taxon>Pseudonocardiales</taxon>
        <taxon>Pseudonocardiaceae</taxon>
        <taxon>Saccharomonospora</taxon>
    </lineage>
</organism>
<keyword evidence="1" id="KW-0472">Membrane</keyword>
<dbReference type="RefSeq" id="WP_081192808.1">
    <property type="nucleotide sequence ID" value="NZ_MWIH01000006.1"/>
</dbReference>
<protein>
    <submittedName>
        <fullName evidence="2">Uncharacterized protein</fullName>
    </submittedName>
</protein>
<comment type="caution">
    <text evidence="2">The sequence shown here is derived from an EMBL/GenBank/DDBJ whole genome shotgun (WGS) entry which is preliminary data.</text>
</comment>
<name>A0A1V9A1B9_SACPI</name>
<accession>A0A1V9A1B9</accession>
<keyword evidence="1" id="KW-0812">Transmembrane</keyword>